<feature type="domain" description="Alpha-L-arabinofuranosidase C-terminal" evidence="1">
    <location>
        <begin position="2"/>
        <end position="58"/>
    </location>
</feature>
<keyword evidence="3" id="KW-1185">Reference proteome</keyword>
<dbReference type="SUPFAM" id="SSF51011">
    <property type="entry name" value="Glycosyl hydrolase domain"/>
    <property type="match status" value="1"/>
</dbReference>
<evidence type="ECO:0000313" key="3">
    <source>
        <dbReference type="Proteomes" id="UP000077134"/>
    </source>
</evidence>
<comment type="caution">
    <text evidence="2">The sequence shown here is derived from an EMBL/GenBank/DDBJ whole genome shotgun (WGS) entry which is preliminary data.</text>
</comment>
<evidence type="ECO:0000313" key="2">
    <source>
        <dbReference type="EMBL" id="OAB77472.1"/>
    </source>
</evidence>
<proteinExistence type="predicted"/>
<sequence length="65" mass="7093">MRLRGLGRDLKVSGRVLKHADMNAHNTFEQTEAVKPQMFDGITNVSEGVLMAALPPMSVVVLTLT</sequence>
<dbReference type="Pfam" id="PF06964">
    <property type="entry name" value="Alpha-L-AF_C"/>
    <property type="match status" value="1"/>
</dbReference>
<accession>A0A167GDL7</accession>
<dbReference type="STRING" id="1763538.LPB68_11035"/>
<dbReference type="GO" id="GO:0046373">
    <property type="term" value="P:L-arabinose metabolic process"/>
    <property type="evidence" value="ECO:0007669"/>
    <property type="project" value="InterPro"/>
</dbReference>
<dbReference type="EMBL" id="LSFN01000004">
    <property type="protein sequence ID" value="OAB77472.1"/>
    <property type="molecule type" value="Genomic_DNA"/>
</dbReference>
<dbReference type="KEGG" id="pcx:LPB68_11035"/>
<dbReference type="InterPro" id="IPR010720">
    <property type="entry name" value="Alpha-L-AF_C"/>
</dbReference>
<evidence type="ECO:0000259" key="1">
    <source>
        <dbReference type="Pfam" id="PF06964"/>
    </source>
</evidence>
<dbReference type="GO" id="GO:0046556">
    <property type="term" value="F:alpha-L-arabinofuranosidase activity"/>
    <property type="evidence" value="ECO:0007669"/>
    <property type="project" value="InterPro"/>
</dbReference>
<dbReference type="AlphaFoldDB" id="A0A167GDL7"/>
<dbReference type="InterPro" id="IPR013780">
    <property type="entry name" value="Glyco_hydro_b"/>
</dbReference>
<protein>
    <recommendedName>
        <fullName evidence="1">Alpha-L-arabinofuranosidase C-terminal domain-containing protein</fullName>
    </recommendedName>
</protein>
<reference evidence="2 3" key="1">
    <citation type="submission" date="2016-02" db="EMBL/GenBank/DDBJ databases">
        <title>Paenibacillus sp. LPB0068, isolated from Crassostrea gigas.</title>
        <authorList>
            <person name="Shin S.-K."/>
            <person name="Yi H."/>
        </authorList>
    </citation>
    <scope>NUCLEOTIDE SEQUENCE [LARGE SCALE GENOMIC DNA]</scope>
    <source>
        <strain evidence="2 3">LPB0068</strain>
    </source>
</reference>
<dbReference type="Proteomes" id="UP000077134">
    <property type="component" value="Unassembled WGS sequence"/>
</dbReference>
<dbReference type="Gene3D" id="2.60.40.1180">
    <property type="entry name" value="Golgi alpha-mannosidase II"/>
    <property type="match status" value="1"/>
</dbReference>
<name>A0A167GDL7_9BACL</name>
<gene>
    <name evidence="2" type="ORF">PNBC_02030</name>
</gene>
<organism evidence="2 3">
    <name type="scientific">Paenibacillus crassostreae</name>
    <dbReference type="NCBI Taxonomy" id="1763538"/>
    <lineage>
        <taxon>Bacteria</taxon>
        <taxon>Bacillati</taxon>
        <taxon>Bacillota</taxon>
        <taxon>Bacilli</taxon>
        <taxon>Bacillales</taxon>
        <taxon>Paenibacillaceae</taxon>
        <taxon>Paenibacillus</taxon>
    </lineage>
</organism>